<sequence length="327" mass="36650">MSTAYHDVHDFIRAMSDTIKDEYDRIQRRALDDPGTAGDEGEENWRSLLEGWLPKGYTVVTKGRILGFDGESSPQMDVIVLRPSYPQILIKKKHYLIGGVAAAFECKLTLNAAHVTEAVKTGAKLRRLIRPRFGTPYFDLTSPLLYGILSHAHSWNAASSTPYENIRSALDAADATYVEHPREMIDFICVANLGGFASGRSAKVSVPCVATGADGQSWPSISEVPQTATSYNEMRTHDDKYNAIGMLLVRLTHKLAYEDPSLRELSMDLSHIGFPGQGLAFDGRQRVWPESVISNYSRENLPQKYQDCTLIVGEHKHPWNQWKAIYY</sequence>
<dbReference type="Proteomes" id="UP001597044">
    <property type="component" value="Unassembled WGS sequence"/>
</dbReference>
<dbReference type="RefSeq" id="WP_379071068.1">
    <property type="nucleotide sequence ID" value="NZ_JBHTIT010000001.1"/>
</dbReference>
<evidence type="ECO:0000259" key="1">
    <source>
        <dbReference type="Pfam" id="PF20247"/>
    </source>
</evidence>
<dbReference type="InterPro" id="IPR046537">
    <property type="entry name" value="DUF6602"/>
</dbReference>
<dbReference type="CDD" id="cd21173">
    <property type="entry name" value="NucC-like"/>
    <property type="match status" value="1"/>
</dbReference>
<organism evidence="2 3">
    <name type="scientific">Paraperlucidibaca wandonensis</name>
    <dbReference type="NCBI Taxonomy" id="1268273"/>
    <lineage>
        <taxon>Bacteria</taxon>
        <taxon>Pseudomonadati</taxon>
        <taxon>Pseudomonadota</taxon>
        <taxon>Gammaproteobacteria</taxon>
        <taxon>Moraxellales</taxon>
        <taxon>Moraxellaceae</taxon>
        <taxon>Paraperlucidibaca</taxon>
    </lineage>
</organism>
<comment type="caution">
    <text evidence="2">The sequence shown here is derived from an EMBL/GenBank/DDBJ whole genome shotgun (WGS) entry which is preliminary data.</text>
</comment>
<reference evidence="3" key="1">
    <citation type="journal article" date="2019" name="Int. J. Syst. Evol. Microbiol.">
        <title>The Global Catalogue of Microorganisms (GCM) 10K type strain sequencing project: providing services to taxonomists for standard genome sequencing and annotation.</title>
        <authorList>
            <consortium name="The Broad Institute Genomics Platform"/>
            <consortium name="The Broad Institute Genome Sequencing Center for Infectious Disease"/>
            <person name="Wu L."/>
            <person name="Ma J."/>
        </authorList>
    </citation>
    <scope>NUCLEOTIDE SEQUENCE [LARGE SCALE GENOMIC DNA]</scope>
    <source>
        <strain evidence="3">CCUG 63419</strain>
    </source>
</reference>
<evidence type="ECO:0000313" key="2">
    <source>
        <dbReference type="EMBL" id="MFD0950393.1"/>
    </source>
</evidence>
<evidence type="ECO:0000313" key="3">
    <source>
        <dbReference type="Proteomes" id="UP001597044"/>
    </source>
</evidence>
<feature type="domain" description="DUF6602" evidence="1">
    <location>
        <begin position="28"/>
        <end position="128"/>
    </location>
</feature>
<name>A0ABW3HG60_9GAMM</name>
<gene>
    <name evidence="2" type="ORF">ACFQ0F_08345</name>
</gene>
<protein>
    <submittedName>
        <fullName evidence="2">DUF6602 domain-containing protein</fullName>
    </submittedName>
</protein>
<keyword evidence="3" id="KW-1185">Reference proteome</keyword>
<dbReference type="EMBL" id="JBHTIT010000001">
    <property type="protein sequence ID" value="MFD0950393.1"/>
    <property type="molecule type" value="Genomic_DNA"/>
</dbReference>
<accession>A0ABW3HG60</accession>
<dbReference type="Pfam" id="PF20247">
    <property type="entry name" value="DUF6602"/>
    <property type="match status" value="1"/>
</dbReference>
<proteinExistence type="predicted"/>